<dbReference type="Proteomes" id="UP000318669">
    <property type="component" value="Unassembled WGS sequence"/>
</dbReference>
<evidence type="ECO:0000313" key="5">
    <source>
        <dbReference type="Proteomes" id="UP000318669"/>
    </source>
</evidence>
<accession>A0A553BMM3</accession>
<proteinExistence type="predicted"/>
<evidence type="ECO:0000313" key="4">
    <source>
        <dbReference type="Proteomes" id="UP000318528"/>
    </source>
</evidence>
<sequence length="90" mass="9820">MTNIKLSFSFFLGIILLISTAVIALPHQEKTVLADQDKVASDAKSLNIPKGYSKNLQWNLLLDSVGTNGSSISWKSGKPKYISIDGKLLK</sequence>
<dbReference type="EMBL" id="VJZL01000014">
    <property type="protein sequence ID" value="TRX09499.1"/>
    <property type="molecule type" value="Genomic_DNA"/>
</dbReference>
<dbReference type="Pfam" id="PF20578">
    <property type="entry name" value="aBig_2"/>
    <property type="match status" value="1"/>
</dbReference>
<protein>
    <recommendedName>
        <fullName evidence="1">Atrophied bacterial Ig domain-containing protein</fullName>
    </recommendedName>
</protein>
<evidence type="ECO:0000313" key="2">
    <source>
        <dbReference type="EMBL" id="TRX06325.1"/>
    </source>
</evidence>
<keyword evidence="4" id="KW-1185">Reference proteome</keyword>
<evidence type="ECO:0000313" key="3">
    <source>
        <dbReference type="EMBL" id="TRX09499.1"/>
    </source>
</evidence>
<evidence type="ECO:0000259" key="1">
    <source>
        <dbReference type="Pfam" id="PF20578"/>
    </source>
</evidence>
<feature type="domain" description="Atrophied bacterial Ig" evidence="1">
    <location>
        <begin position="39"/>
        <end position="87"/>
    </location>
</feature>
<name>A0A553BMM3_9FLAO</name>
<dbReference type="AlphaFoldDB" id="A0A553BMM3"/>
<reference evidence="4 5" key="1">
    <citation type="submission" date="2019-07" db="EMBL/GenBank/DDBJ databases">
        <title>Novel species of Flavobacterium.</title>
        <authorList>
            <person name="Liu Q."/>
            <person name="Xin Y.-H."/>
        </authorList>
    </citation>
    <scope>NUCLEOTIDE SEQUENCE [LARGE SCALE GENOMIC DNA]</scope>
    <source>
        <strain evidence="2 4">GSP39</strain>
        <strain evidence="3 5">GSR22</strain>
    </source>
</reference>
<dbReference type="Proteomes" id="UP000318528">
    <property type="component" value="Unassembled WGS sequence"/>
</dbReference>
<dbReference type="EMBL" id="VJZN01000012">
    <property type="protein sequence ID" value="TRX06325.1"/>
    <property type="molecule type" value="Genomic_DNA"/>
</dbReference>
<gene>
    <name evidence="3" type="ORF">FNW11_09340</name>
    <name evidence="2" type="ORF">FNW12_08740</name>
</gene>
<organism evidence="3 5">
    <name type="scientific">Flavobacterium gawalongense</name>
    <dbReference type="NCBI Taxonomy" id="2594432"/>
    <lineage>
        <taxon>Bacteria</taxon>
        <taxon>Pseudomonadati</taxon>
        <taxon>Bacteroidota</taxon>
        <taxon>Flavobacteriia</taxon>
        <taxon>Flavobacteriales</taxon>
        <taxon>Flavobacteriaceae</taxon>
        <taxon>Flavobacterium</taxon>
    </lineage>
</organism>
<comment type="caution">
    <text evidence="3">The sequence shown here is derived from an EMBL/GenBank/DDBJ whole genome shotgun (WGS) entry which is preliminary data.</text>
</comment>
<dbReference type="RefSeq" id="WP_143387211.1">
    <property type="nucleotide sequence ID" value="NZ_VJZL01000014.1"/>
</dbReference>
<dbReference type="InterPro" id="IPR046780">
    <property type="entry name" value="aBig_2"/>
</dbReference>